<comment type="caution">
    <text evidence="1">The sequence shown here is derived from an EMBL/GenBank/DDBJ whole genome shotgun (WGS) entry which is preliminary data.</text>
</comment>
<evidence type="ECO:0000313" key="1">
    <source>
        <dbReference type="EMBL" id="MBW0519121.1"/>
    </source>
</evidence>
<accession>A0A9Q3EB38</accession>
<feature type="non-terminal residue" evidence="1">
    <location>
        <position position="244"/>
    </location>
</feature>
<sequence>MHYSRTQHIQRNRKLFLVFVTQDFSNWLKWFIPQSKKSIEDWRLSITTTSNTIYDYQQSPTWDTLYPKCEQAKNSTTLQLAFSLFVDWFNPLSNKTAGKQVLLGVPALNFLNLPPTSQWKEKNTFIYGLVPEPSQPNMITINNILRIFIEEMVQLNSGIFIQTPHYPKGRKVVVCLGCLIGDLVANHKVSGFASHSATWFCSWCECPKAKIQQLKLAKLRQKRIVKDYSIAFKGLNNDAEHTRV</sequence>
<proteinExistence type="predicted"/>
<dbReference type="AlphaFoldDB" id="A0A9Q3EB38"/>
<organism evidence="1 2">
    <name type="scientific">Austropuccinia psidii MF-1</name>
    <dbReference type="NCBI Taxonomy" id="1389203"/>
    <lineage>
        <taxon>Eukaryota</taxon>
        <taxon>Fungi</taxon>
        <taxon>Dikarya</taxon>
        <taxon>Basidiomycota</taxon>
        <taxon>Pucciniomycotina</taxon>
        <taxon>Pucciniomycetes</taxon>
        <taxon>Pucciniales</taxon>
        <taxon>Sphaerophragmiaceae</taxon>
        <taxon>Austropuccinia</taxon>
    </lineage>
</organism>
<name>A0A9Q3EB38_9BASI</name>
<dbReference type="EMBL" id="AVOT02027143">
    <property type="protein sequence ID" value="MBW0519121.1"/>
    <property type="molecule type" value="Genomic_DNA"/>
</dbReference>
<keyword evidence="2" id="KW-1185">Reference proteome</keyword>
<dbReference type="Proteomes" id="UP000765509">
    <property type="component" value="Unassembled WGS sequence"/>
</dbReference>
<protein>
    <submittedName>
        <fullName evidence="1">Uncharacterized protein</fullName>
    </submittedName>
</protein>
<reference evidence="1" key="1">
    <citation type="submission" date="2021-03" db="EMBL/GenBank/DDBJ databases">
        <title>Draft genome sequence of rust myrtle Austropuccinia psidii MF-1, a brazilian biotype.</title>
        <authorList>
            <person name="Quecine M.C."/>
            <person name="Pachon D.M.R."/>
            <person name="Bonatelli M.L."/>
            <person name="Correr F.H."/>
            <person name="Franceschini L.M."/>
            <person name="Leite T.F."/>
            <person name="Margarido G.R.A."/>
            <person name="Almeida C.A."/>
            <person name="Ferrarezi J.A."/>
            <person name="Labate C.A."/>
        </authorList>
    </citation>
    <scope>NUCLEOTIDE SEQUENCE</scope>
    <source>
        <strain evidence="1">MF-1</strain>
    </source>
</reference>
<gene>
    <name evidence="1" type="ORF">O181_058836</name>
</gene>
<evidence type="ECO:0000313" key="2">
    <source>
        <dbReference type="Proteomes" id="UP000765509"/>
    </source>
</evidence>